<reference evidence="3" key="1">
    <citation type="submission" date="2016-10" db="EMBL/GenBank/DDBJ databases">
        <authorList>
            <person name="Varghese N."/>
            <person name="Submissions S."/>
        </authorList>
    </citation>
    <scope>NUCLEOTIDE SEQUENCE [LARGE SCALE GENOMIC DNA]</scope>
    <source>
        <strain evidence="3">CGMCC 1.7715</strain>
    </source>
</reference>
<keyword evidence="1" id="KW-0732">Signal</keyword>
<evidence type="ECO:0000256" key="1">
    <source>
        <dbReference type="SAM" id="SignalP"/>
    </source>
</evidence>
<accession>A0A1I5MVG0</accession>
<proteinExistence type="predicted"/>
<organism evidence="2 3">
    <name type="scientific">Qipengyuania nanhaisediminis</name>
    <dbReference type="NCBI Taxonomy" id="604088"/>
    <lineage>
        <taxon>Bacteria</taxon>
        <taxon>Pseudomonadati</taxon>
        <taxon>Pseudomonadota</taxon>
        <taxon>Alphaproteobacteria</taxon>
        <taxon>Sphingomonadales</taxon>
        <taxon>Erythrobacteraceae</taxon>
        <taxon>Qipengyuania</taxon>
    </lineage>
</organism>
<dbReference type="Proteomes" id="UP000199331">
    <property type="component" value="Unassembled WGS sequence"/>
</dbReference>
<dbReference type="PROSITE" id="PS51257">
    <property type="entry name" value="PROKAR_LIPOPROTEIN"/>
    <property type="match status" value="1"/>
</dbReference>
<sequence length="325" mass="36308">MPWIRTLCATLALTALAGCTTYLPRYEPQKGAFATGYYENIQTPRLALLEYRLANYFAQSKRPYPVVCAAAERVDLYNEASRARPLDPEVEVKLIVRFPALSPLSRCERDGLDIVAGDTGQPAAIFDVHDLVCDTPTVCLAWAGYYANGQHGWSYFRMTFADGEWRIEREELDIVLTAADPAPQPIPEPRVELPDTPQMAVLKTLLDEQFANPERYATTCATIVQGNQTSQALPDEVEVALIQHYPELAPFDRCVWKDDALVVDAITGERAVIYSVRRTVCPTKDECTAWGGWITANLGAQAWEYRIRRVDGSWTVERTGNGVIS</sequence>
<dbReference type="AlphaFoldDB" id="A0A1I5MVG0"/>
<evidence type="ECO:0000313" key="2">
    <source>
        <dbReference type="EMBL" id="SFP13031.1"/>
    </source>
</evidence>
<feature type="chain" id="PRO_5011538830" description="Lipoprotein" evidence="1">
    <location>
        <begin position="18"/>
        <end position="325"/>
    </location>
</feature>
<gene>
    <name evidence="2" type="ORF">SAMN04488060_1563</name>
</gene>
<keyword evidence="3" id="KW-1185">Reference proteome</keyword>
<dbReference type="EMBL" id="FOWZ01000002">
    <property type="protein sequence ID" value="SFP13031.1"/>
    <property type="molecule type" value="Genomic_DNA"/>
</dbReference>
<protein>
    <recommendedName>
        <fullName evidence="4">Lipoprotein</fullName>
    </recommendedName>
</protein>
<name>A0A1I5MVG0_9SPHN</name>
<dbReference type="STRING" id="604088.SAMN04488060_1563"/>
<evidence type="ECO:0000313" key="3">
    <source>
        <dbReference type="Proteomes" id="UP000199331"/>
    </source>
</evidence>
<evidence type="ECO:0008006" key="4">
    <source>
        <dbReference type="Google" id="ProtNLM"/>
    </source>
</evidence>
<feature type="signal peptide" evidence="1">
    <location>
        <begin position="1"/>
        <end position="17"/>
    </location>
</feature>